<keyword evidence="4" id="KW-1185">Reference proteome</keyword>
<sequence length="833" mass="84336">MPPLAVDPAVLSGAGGAVAAVGNQVAAAVASLTAGFGANTGQDAAGEVFGLAYQDAAAALLKAAAAGVNACRFNGAKIQLSASNYSIAEAASTLGGGFGVLPPPSEPEQFAAPGPPGTLGPGEPPPLLWSVVQLFVGDLWPNGDVAGLRAAAGRWRGFAAVLNGVVDQLNGPKMVVAGQQIPEGEAIQTVLSSIGTDMAAVGAQCAQLAGALEDFADEVARAQNAIRDLLDLLSVSGLWDQVMSFFEGDALDEIKEIAADIRAVLHNMGRQARAQEQLLRQGMQILDGLVVGMQRVVRGELTQFLGEDVGNPVATVFDTWVNVNEGFVKAAFETAHGLDQLDPTRFLNDPEGAAATWKGMTRTGLINHFANPQDAVAADKEMLRGLLHLDDWRADRPGLGAGGNLFDIASLFIGGGSGAGARGAAVGGRGAGAAVEGADAAGLAGRGGRIAGEVGDVAGAAGGLRGVSQASRGLTTNLENLSRAELPVGGRPVGLPPVGSPVGSRPPEPALPRLPEPPVGPRPVEPALPRLPEPPASGRPVGLHEPEAVARPAVLDGQPAPAGSRSADSGPAPVSPGGSPVEPAPVAAHSAPVPTPAAPHAPASVPAGRPAELPAPGALGHEMPSGAPSPVHGGGPRGPVDGAAADGHTPAPPHDGLPHGPDDGGPHPDDASSGGLSAEARDEIIATPKGSRPDPSEYLSPAYIESHLEQFTDGATRFMPESNLEKYGIAQRDGTSFVMPKSEADAMIEAAQGNLRAMEDELGLPENFLDSNTIVRIDIADPKEFNLRIPSGNEAGANEQWIPGGRLPNGASEAIVDGGNIPPDDYTVTNVFE</sequence>
<reference evidence="3 4" key="1">
    <citation type="submission" date="2019-09" db="EMBL/GenBank/DDBJ databases">
        <title>Report of infection by Mycobacterium simiae a patient suffering from pulmonary tuberculosis.</title>
        <authorList>
            <person name="Mohanty P.S."/>
            <person name="Bansal A.K."/>
            <person name="Singh H."/>
            <person name="Sharma S."/>
            <person name="Patil S.A."/>
            <person name="Upadhaya P."/>
            <person name="Singh P.K."/>
            <person name="Kumar D."/>
            <person name="Kumar S."/>
            <person name="Singh R.K."/>
            <person name="Chaudhary B."/>
        </authorList>
    </citation>
    <scope>NUCLEOTIDE SEQUENCE [LARGE SCALE GENOMIC DNA]</scope>
    <source>
        <strain evidence="3 4">JAL-560-SIM</strain>
    </source>
</reference>
<feature type="region of interest" description="Disordered" evidence="1">
    <location>
        <begin position="485"/>
        <end position="543"/>
    </location>
</feature>
<evidence type="ECO:0000313" key="3">
    <source>
        <dbReference type="EMBL" id="KAA1248567.1"/>
    </source>
</evidence>
<dbReference type="RefSeq" id="WP_149655576.1">
    <property type="nucleotide sequence ID" value="NZ_VTZN01000148.1"/>
</dbReference>
<accession>A0A5B1BIT5</accession>
<feature type="domain" description="Outer membrane channel protein CpnT-like N-terminal" evidence="2">
    <location>
        <begin position="123"/>
        <end position="228"/>
    </location>
</feature>
<comment type="caution">
    <text evidence="3">The sequence shown here is derived from an EMBL/GenBank/DDBJ whole genome shotgun (WGS) entry which is preliminary data.</text>
</comment>
<organism evidence="3 4">
    <name type="scientific">Mycobacterium simiae</name>
    <name type="common">Mycobacterium habana</name>
    <dbReference type="NCBI Taxonomy" id="1784"/>
    <lineage>
        <taxon>Bacteria</taxon>
        <taxon>Bacillati</taxon>
        <taxon>Actinomycetota</taxon>
        <taxon>Actinomycetes</taxon>
        <taxon>Mycobacteriales</taxon>
        <taxon>Mycobacteriaceae</taxon>
        <taxon>Mycobacterium</taxon>
        <taxon>Mycobacterium simiae complex</taxon>
    </lineage>
</organism>
<dbReference type="OrthoDB" id="3194844at2"/>
<name>A0A5B1BIT5_MYCSI</name>
<feature type="compositionally biased region" description="Low complexity" evidence="1">
    <location>
        <begin position="569"/>
        <end position="592"/>
    </location>
</feature>
<evidence type="ECO:0000256" key="1">
    <source>
        <dbReference type="SAM" id="MobiDB-lite"/>
    </source>
</evidence>
<dbReference type="Pfam" id="PF25547">
    <property type="entry name" value="WXG100_2"/>
    <property type="match status" value="1"/>
</dbReference>
<protein>
    <recommendedName>
        <fullName evidence="2">Outer membrane channel protein CpnT-like N-terminal domain-containing protein</fullName>
    </recommendedName>
</protein>
<dbReference type="Proteomes" id="UP000324701">
    <property type="component" value="Unassembled WGS sequence"/>
</dbReference>
<dbReference type="AlphaFoldDB" id="A0A5B1BIT5"/>
<evidence type="ECO:0000313" key="4">
    <source>
        <dbReference type="Proteomes" id="UP000324701"/>
    </source>
</evidence>
<dbReference type="EMBL" id="VTZN01000148">
    <property type="protein sequence ID" value="KAA1248567.1"/>
    <property type="molecule type" value="Genomic_DNA"/>
</dbReference>
<gene>
    <name evidence="3" type="ORF">F0Q45_19885</name>
</gene>
<evidence type="ECO:0000259" key="2">
    <source>
        <dbReference type="Pfam" id="PF25547"/>
    </source>
</evidence>
<dbReference type="InterPro" id="IPR057746">
    <property type="entry name" value="CpnT-like_N"/>
</dbReference>
<feature type="region of interest" description="Disordered" evidence="1">
    <location>
        <begin position="555"/>
        <end position="676"/>
    </location>
</feature>
<feature type="compositionally biased region" description="Basic and acidic residues" evidence="1">
    <location>
        <begin position="656"/>
        <end position="670"/>
    </location>
</feature>
<feature type="compositionally biased region" description="Pro residues" evidence="1">
    <location>
        <begin position="494"/>
        <end position="537"/>
    </location>
</feature>
<proteinExistence type="predicted"/>